<dbReference type="RefSeq" id="WP_191200973.1">
    <property type="nucleotide sequence ID" value="NZ_BAAAPA010000001.1"/>
</dbReference>
<dbReference type="PANTHER" id="PTHR12526:SF630">
    <property type="entry name" value="GLYCOSYLTRANSFERASE"/>
    <property type="match status" value="1"/>
</dbReference>
<reference evidence="1 2" key="1">
    <citation type="submission" date="2020-09" db="EMBL/GenBank/DDBJ databases">
        <title>novel species in genus Nocardioides.</title>
        <authorList>
            <person name="Zhang G."/>
        </authorList>
    </citation>
    <scope>NUCLEOTIDE SEQUENCE [LARGE SCALE GENOMIC DNA]</scope>
    <source>
        <strain evidence="1 2">19197</strain>
    </source>
</reference>
<dbReference type="Pfam" id="PF13692">
    <property type="entry name" value="Glyco_trans_1_4"/>
    <property type="match status" value="1"/>
</dbReference>
<protein>
    <submittedName>
        <fullName evidence="1">Glycosyltransferase</fullName>
    </submittedName>
</protein>
<proteinExistence type="predicted"/>
<keyword evidence="2" id="KW-1185">Reference proteome</keyword>
<name>A0ABR8MKT5_9ACTN</name>
<sequence>MTEVLYVSSVPTAAQFQWMKDMRLPDAQEVTYGMPEAGFKFHTLIQDGLIRSGARVTSLVGRSATSAYYRAGWWRREVERVGPDHVVDHRGFPNRRVLKQTWLAGSLAVAALRWRVRTRRSDERVLIVDAAYVSALPGVLLATWGGGISRVVIVADIYGFMADVSDATDRSPLIYRALRRVVAATYRGVDGFVLLTEQMNEVVNRRRRPFLVMEGLVDHKMTAADNALGGKVRHPTVLYAGALRREYGVETLVEGFREVEDPDARLVIYGAGDFAPDLVLAAAEDPRIDFRGPAPIETVLRAEESAWLLVNPRPADAEFTKYSFPSKNMEYLASGTPVLTTRLPGMPQEYYDFVLTIDGSSPHDVAAALRSALTMTPEELHLRGGRGKSFVMERKNNVAQARRILDFAEKCR</sequence>
<accession>A0ABR8MKT5</accession>
<dbReference type="Proteomes" id="UP000649289">
    <property type="component" value="Unassembled WGS sequence"/>
</dbReference>
<dbReference type="PANTHER" id="PTHR12526">
    <property type="entry name" value="GLYCOSYLTRANSFERASE"/>
    <property type="match status" value="1"/>
</dbReference>
<comment type="caution">
    <text evidence="1">The sequence shown here is derived from an EMBL/GenBank/DDBJ whole genome shotgun (WGS) entry which is preliminary data.</text>
</comment>
<gene>
    <name evidence="1" type="ORF">IEZ25_18650</name>
</gene>
<evidence type="ECO:0000313" key="1">
    <source>
        <dbReference type="EMBL" id="MBD3916643.1"/>
    </source>
</evidence>
<evidence type="ECO:0000313" key="2">
    <source>
        <dbReference type="Proteomes" id="UP000649289"/>
    </source>
</evidence>
<dbReference type="Gene3D" id="3.40.50.2000">
    <property type="entry name" value="Glycogen Phosphorylase B"/>
    <property type="match status" value="1"/>
</dbReference>
<organism evidence="1 2">
    <name type="scientific">Nocardioides hwasunensis</name>
    <dbReference type="NCBI Taxonomy" id="397258"/>
    <lineage>
        <taxon>Bacteria</taxon>
        <taxon>Bacillati</taxon>
        <taxon>Actinomycetota</taxon>
        <taxon>Actinomycetes</taxon>
        <taxon>Propionibacteriales</taxon>
        <taxon>Nocardioidaceae</taxon>
        <taxon>Nocardioides</taxon>
    </lineage>
</organism>
<dbReference type="SUPFAM" id="SSF53756">
    <property type="entry name" value="UDP-Glycosyltransferase/glycogen phosphorylase"/>
    <property type="match status" value="1"/>
</dbReference>
<dbReference type="EMBL" id="JACXYY010000008">
    <property type="protein sequence ID" value="MBD3916643.1"/>
    <property type="molecule type" value="Genomic_DNA"/>
</dbReference>